<evidence type="ECO:0000313" key="3">
    <source>
        <dbReference type="Proteomes" id="UP000636709"/>
    </source>
</evidence>
<dbReference type="Gramene" id="Dexi2B01G0006310.1">
    <property type="protein sequence ID" value="Dexi2B01G0006310.1:cds"/>
    <property type="gene ID" value="Dexi2B01G0006310"/>
</dbReference>
<gene>
    <name evidence="2" type="ORF">HU200_015882</name>
</gene>
<dbReference type="PANTHER" id="PTHR31972">
    <property type="entry name" value="EXPRESSED PROTEIN"/>
    <property type="match status" value="1"/>
</dbReference>
<feature type="region of interest" description="Disordered" evidence="1">
    <location>
        <begin position="19"/>
        <end position="38"/>
    </location>
</feature>
<dbReference type="InterPro" id="IPR008586">
    <property type="entry name" value="DUF868_pln"/>
</dbReference>
<reference evidence="2" key="1">
    <citation type="submission" date="2020-07" db="EMBL/GenBank/DDBJ databases">
        <title>Genome sequence and genetic diversity analysis of an under-domesticated orphan crop, white fonio (Digitaria exilis).</title>
        <authorList>
            <person name="Bennetzen J.L."/>
            <person name="Chen S."/>
            <person name="Ma X."/>
            <person name="Wang X."/>
            <person name="Yssel A.E.J."/>
            <person name="Chaluvadi S.R."/>
            <person name="Johnson M."/>
            <person name="Gangashetty P."/>
            <person name="Hamidou F."/>
            <person name="Sanogo M.D."/>
            <person name="Zwaenepoel A."/>
            <person name="Wallace J."/>
            <person name="Van De Peer Y."/>
            <person name="Van Deynze A."/>
        </authorList>
    </citation>
    <scope>NUCLEOTIDE SEQUENCE</scope>
    <source>
        <tissue evidence="2">Leaves</tissue>
    </source>
</reference>
<dbReference type="Proteomes" id="UP000636709">
    <property type="component" value="Unassembled WGS sequence"/>
</dbReference>
<dbReference type="Pfam" id="PF05910">
    <property type="entry name" value="DUF868"/>
    <property type="match status" value="1"/>
</dbReference>
<dbReference type="EMBL" id="JACEFO010001605">
    <property type="protein sequence ID" value="KAF8731934.1"/>
    <property type="molecule type" value="Genomic_DNA"/>
</dbReference>
<proteinExistence type="predicted"/>
<organism evidence="2 3">
    <name type="scientific">Digitaria exilis</name>
    <dbReference type="NCBI Taxonomy" id="1010633"/>
    <lineage>
        <taxon>Eukaryota</taxon>
        <taxon>Viridiplantae</taxon>
        <taxon>Streptophyta</taxon>
        <taxon>Embryophyta</taxon>
        <taxon>Tracheophyta</taxon>
        <taxon>Spermatophyta</taxon>
        <taxon>Magnoliopsida</taxon>
        <taxon>Liliopsida</taxon>
        <taxon>Poales</taxon>
        <taxon>Poaceae</taxon>
        <taxon>PACMAD clade</taxon>
        <taxon>Panicoideae</taxon>
        <taxon>Panicodae</taxon>
        <taxon>Paniceae</taxon>
        <taxon>Anthephorinae</taxon>
        <taxon>Digitaria</taxon>
    </lineage>
</organism>
<dbReference type="PANTHER" id="PTHR31972:SF74">
    <property type="entry name" value="EXPRESSED PROTEIN"/>
    <property type="match status" value="1"/>
</dbReference>
<protein>
    <submittedName>
        <fullName evidence="2">Uncharacterized protein</fullName>
    </submittedName>
</protein>
<dbReference type="OrthoDB" id="1896898at2759"/>
<evidence type="ECO:0000313" key="2">
    <source>
        <dbReference type="EMBL" id="KAF8731934.1"/>
    </source>
</evidence>
<dbReference type="AlphaFoldDB" id="A0A835F8T5"/>
<evidence type="ECO:0000256" key="1">
    <source>
        <dbReference type="SAM" id="MobiDB-lite"/>
    </source>
</evidence>
<comment type="caution">
    <text evidence="2">The sequence shown here is derived from an EMBL/GenBank/DDBJ whole genome shotgun (WGS) entry which is preliminary data.</text>
</comment>
<accession>A0A835F8T5</accession>
<keyword evidence="3" id="KW-1185">Reference proteome</keyword>
<name>A0A835F8T5_9POAL</name>
<sequence>MMRDLTCFGDTSVQIADAASSSSSSGTGGGGGKRGKGSSAAAAAAARGRVTCIYQARLADRPCAFSVTWTRGSGGLTGQTAAAAAVSVVAVDAASGDRLCRVDIKPWLFTKHKGSKSLDIAGGVKVEVFWDLSGAKFVGASPEPVEGYYVAVVCGGEMVLLLGDMRKEAHRKMGTGGGRHAVDDDTVLVARKEHVVGNKAFSAKAQLCHGGRCHDIVIECDMAGANENDPCLVINIDRRPVLRVRRLAWKFRGNQTIVVDGLPVEVFWDVHGWLFGAATSDAVFMFQTCREPEKPMPWAYLQIFRENQLQGHGFSLVIHAWKVE</sequence>